<comment type="catalytic activity">
    <reaction evidence="7">
        <text>L-cysteinyl-[protein] + hexadecanoyl-CoA = S-hexadecanoyl-L-cysteinyl-[protein] + CoA</text>
        <dbReference type="Rhea" id="RHEA:36683"/>
        <dbReference type="Rhea" id="RHEA-COMP:10131"/>
        <dbReference type="Rhea" id="RHEA-COMP:11032"/>
        <dbReference type="ChEBI" id="CHEBI:29950"/>
        <dbReference type="ChEBI" id="CHEBI:57287"/>
        <dbReference type="ChEBI" id="CHEBI:57379"/>
        <dbReference type="ChEBI" id="CHEBI:74151"/>
        <dbReference type="EC" id="2.3.1.225"/>
    </reaction>
</comment>
<sequence>MLGRLCSRFSERLNRYDHVDPFCIAMSIANFAMTWGVTLLAPLLICFALAIISGLVYMFFGTVLPLIEPKPFTITYCIHVAIAMFLLFNVMFNYFLCVTTKHTGESYEIVVRELAEQTNFDYPEDEHAVQEYEASYKKRMRERHRRMRERRNRANNDDSSDSDSDSGRPAWVLLGSHEWGFCMRSKQPKPPRSHYDHALKELVLNMDHYCPWMANCVGYFNYRYFLNFLIYVFVAMVYAVSITFNLFLSIDNHRRHRVYTRNQEGNFDPGAHIEKVVDPRYADLSKEERQTISFAFLICVAVGVGVFVLMAFHLYLACSGQTTIELHSNFGRKRRARHRGVMWSNPYDLGWKRNLMQIYGELSFKAFLPSAREPTYLPLPIPGERGKRKRFAGVGKRDEGVGVEMGGAEADMGGFEAEEKEKLIQRGAGRGQRPPPTEVMTV</sequence>
<dbReference type="Proteomes" id="UP001165065">
    <property type="component" value="Unassembled WGS sequence"/>
</dbReference>
<comment type="similarity">
    <text evidence="7">Belongs to the DHHC palmitoyltransferase family.</text>
</comment>
<feature type="transmembrane region" description="Helical" evidence="7">
    <location>
        <begin position="294"/>
        <end position="316"/>
    </location>
</feature>
<evidence type="ECO:0000256" key="2">
    <source>
        <dbReference type="ARBA" id="ARBA00022679"/>
    </source>
</evidence>
<accession>A0A9W7L4R0</accession>
<dbReference type="EC" id="2.3.1.225" evidence="7"/>
<dbReference type="InterPro" id="IPR001594">
    <property type="entry name" value="Palmitoyltrfase_DHHC"/>
</dbReference>
<dbReference type="Pfam" id="PF01529">
    <property type="entry name" value="DHHC"/>
    <property type="match status" value="1"/>
</dbReference>
<keyword evidence="2 7" id="KW-0808">Transferase</keyword>
<dbReference type="AlphaFoldDB" id="A0A9W7L4R0"/>
<dbReference type="GO" id="GO:0016020">
    <property type="term" value="C:membrane"/>
    <property type="evidence" value="ECO:0007669"/>
    <property type="project" value="UniProtKB-SubCell"/>
</dbReference>
<feature type="transmembrane region" description="Helical" evidence="7">
    <location>
        <begin position="228"/>
        <end position="248"/>
    </location>
</feature>
<evidence type="ECO:0000256" key="3">
    <source>
        <dbReference type="ARBA" id="ARBA00022692"/>
    </source>
</evidence>
<dbReference type="GO" id="GO:0019706">
    <property type="term" value="F:protein-cysteine S-palmitoyltransferase activity"/>
    <property type="evidence" value="ECO:0007669"/>
    <property type="project" value="UniProtKB-EC"/>
</dbReference>
<evidence type="ECO:0000256" key="4">
    <source>
        <dbReference type="ARBA" id="ARBA00022989"/>
    </source>
</evidence>
<comment type="caution">
    <text evidence="10">The sequence shown here is derived from an EMBL/GenBank/DDBJ whole genome shotgun (WGS) entry which is preliminary data.</text>
</comment>
<evidence type="ECO:0000313" key="11">
    <source>
        <dbReference type="Proteomes" id="UP001165065"/>
    </source>
</evidence>
<evidence type="ECO:0000256" key="8">
    <source>
        <dbReference type="SAM" id="MobiDB-lite"/>
    </source>
</evidence>
<name>A0A9W7L4R0_9STRA</name>
<keyword evidence="5 7" id="KW-0472">Membrane</keyword>
<dbReference type="InterPro" id="IPR039859">
    <property type="entry name" value="PFA4/ZDH16/20/ERF2-like"/>
</dbReference>
<protein>
    <recommendedName>
        <fullName evidence="7">Palmitoyltransferase</fullName>
        <ecNumber evidence="7">2.3.1.225</ecNumber>
    </recommendedName>
</protein>
<keyword evidence="4 7" id="KW-1133">Transmembrane helix</keyword>
<comment type="domain">
    <text evidence="7">The DHHC domain is required for palmitoyltransferase activity.</text>
</comment>
<dbReference type="PROSITE" id="PS50216">
    <property type="entry name" value="DHHC"/>
    <property type="match status" value="1"/>
</dbReference>
<dbReference type="OrthoDB" id="9909019at2759"/>
<feature type="region of interest" description="Disordered" evidence="8">
    <location>
        <begin position="143"/>
        <end position="168"/>
    </location>
</feature>
<organism evidence="10 11">
    <name type="scientific">Triparma columacea</name>
    <dbReference type="NCBI Taxonomy" id="722753"/>
    <lineage>
        <taxon>Eukaryota</taxon>
        <taxon>Sar</taxon>
        <taxon>Stramenopiles</taxon>
        <taxon>Ochrophyta</taxon>
        <taxon>Bolidophyceae</taxon>
        <taxon>Parmales</taxon>
        <taxon>Triparmaceae</taxon>
        <taxon>Triparma</taxon>
    </lineage>
</organism>
<dbReference type="PANTHER" id="PTHR12246">
    <property type="entry name" value="PALMITOYLTRANSFERASE ZDHHC16"/>
    <property type="match status" value="1"/>
</dbReference>
<reference evidence="11" key="1">
    <citation type="journal article" date="2023" name="Commun. Biol.">
        <title>Genome analysis of Parmales, the sister group of diatoms, reveals the evolutionary specialization of diatoms from phago-mixotrophs to photoautotrophs.</title>
        <authorList>
            <person name="Ban H."/>
            <person name="Sato S."/>
            <person name="Yoshikawa S."/>
            <person name="Yamada K."/>
            <person name="Nakamura Y."/>
            <person name="Ichinomiya M."/>
            <person name="Sato N."/>
            <person name="Blanc-Mathieu R."/>
            <person name="Endo H."/>
            <person name="Kuwata A."/>
            <person name="Ogata H."/>
        </authorList>
    </citation>
    <scope>NUCLEOTIDE SEQUENCE [LARGE SCALE GENOMIC DNA]</scope>
</reference>
<keyword evidence="6 7" id="KW-0012">Acyltransferase</keyword>
<proteinExistence type="inferred from homology"/>
<comment type="subcellular location">
    <subcellularLocation>
        <location evidence="1">Membrane</location>
        <topology evidence="1">Multi-pass membrane protein</topology>
    </subcellularLocation>
</comment>
<feature type="transmembrane region" description="Helical" evidence="7">
    <location>
        <begin position="74"/>
        <end position="96"/>
    </location>
</feature>
<keyword evidence="11" id="KW-1185">Reference proteome</keyword>
<evidence type="ECO:0000256" key="7">
    <source>
        <dbReference type="RuleBase" id="RU079119"/>
    </source>
</evidence>
<gene>
    <name evidence="10" type="ORF">TrCOL_g12122</name>
</gene>
<evidence type="ECO:0000256" key="1">
    <source>
        <dbReference type="ARBA" id="ARBA00004141"/>
    </source>
</evidence>
<keyword evidence="3 7" id="KW-0812">Transmembrane</keyword>
<dbReference type="EMBL" id="BRYA01000667">
    <property type="protein sequence ID" value="GMI28700.1"/>
    <property type="molecule type" value="Genomic_DNA"/>
</dbReference>
<evidence type="ECO:0000313" key="10">
    <source>
        <dbReference type="EMBL" id="GMI28700.1"/>
    </source>
</evidence>
<evidence type="ECO:0000256" key="6">
    <source>
        <dbReference type="ARBA" id="ARBA00023315"/>
    </source>
</evidence>
<evidence type="ECO:0000259" key="9">
    <source>
        <dbReference type="Pfam" id="PF01529"/>
    </source>
</evidence>
<feature type="domain" description="Palmitoyltransferase DHHC" evidence="9">
    <location>
        <begin position="178"/>
        <end position="326"/>
    </location>
</feature>
<feature type="compositionally biased region" description="Basic residues" evidence="8">
    <location>
        <begin position="143"/>
        <end position="153"/>
    </location>
</feature>
<evidence type="ECO:0000256" key="5">
    <source>
        <dbReference type="ARBA" id="ARBA00023136"/>
    </source>
</evidence>